<evidence type="ECO:0000313" key="2">
    <source>
        <dbReference type="Proteomes" id="UP000799754"/>
    </source>
</evidence>
<evidence type="ECO:0000313" key="1">
    <source>
        <dbReference type="EMBL" id="KAF2624882.1"/>
    </source>
</evidence>
<organism evidence="1 2">
    <name type="scientific">Macroventuria anomochaeta</name>
    <dbReference type="NCBI Taxonomy" id="301207"/>
    <lineage>
        <taxon>Eukaryota</taxon>
        <taxon>Fungi</taxon>
        <taxon>Dikarya</taxon>
        <taxon>Ascomycota</taxon>
        <taxon>Pezizomycotina</taxon>
        <taxon>Dothideomycetes</taxon>
        <taxon>Pleosporomycetidae</taxon>
        <taxon>Pleosporales</taxon>
        <taxon>Pleosporineae</taxon>
        <taxon>Didymellaceae</taxon>
        <taxon>Macroventuria</taxon>
    </lineage>
</organism>
<accession>A0ACB6RUC3</accession>
<dbReference type="EMBL" id="MU006728">
    <property type="protein sequence ID" value="KAF2624882.1"/>
    <property type="molecule type" value="Genomic_DNA"/>
</dbReference>
<protein>
    <submittedName>
        <fullName evidence="1">Uncharacterized protein</fullName>
    </submittedName>
</protein>
<dbReference type="Proteomes" id="UP000799754">
    <property type="component" value="Unassembled WGS sequence"/>
</dbReference>
<name>A0ACB6RUC3_9PLEO</name>
<reference evidence="1" key="1">
    <citation type="journal article" date="2020" name="Stud. Mycol.">
        <title>101 Dothideomycetes genomes: a test case for predicting lifestyles and emergence of pathogens.</title>
        <authorList>
            <person name="Haridas S."/>
            <person name="Albert R."/>
            <person name="Binder M."/>
            <person name="Bloem J."/>
            <person name="Labutti K."/>
            <person name="Salamov A."/>
            <person name="Andreopoulos B."/>
            <person name="Baker S."/>
            <person name="Barry K."/>
            <person name="Bills G."/>
            <person name="Bluhm B."/>
            <person name="Cannon C."/>
            <person name="Castanera R."/>
            <person name="Culley D."/>
            <person name="Daum C."/>
            <person name="Ezra D."/>
            <person name="Gonzalez J."/>
            <person name="Henrissat B."/>
            <person name="Kuo A."/>
            <person name="Liang C."/>
            <person name="Lipzen A."/>
            <person name="Lutzoni F."/>
            <person name="Magnuson J."/>
            <person name="Mondo S."/>
            <person name="Nolan M."/>
            <person name="Ohm R."/>
            <person name="Pangilinan J."/>
            <person name="Park H.-J."/>
            <person name="Ramirez L."/>
            <person name="Alfaro M."/>
            <person name="Sun H."/>
            <person name="Tritt A."/>
            <person name="Yoshinaga Y."/>
            <person name="Zwiers L.-H."/>
            <person name="Turgeon B."/>
            <person name="Goodwin S."/>
            <person name="Spatafora J."/>
            <person name="Crous P."/>
            <person name="Grigoriev I."/>
        </authorList>
    </citation>
    <scope>NUCLEOTIDE SEQUENCE</scope>
    <source>
        <strain evidence="1">CBS 525.71</strain>
    </source>
</reference>
<proteinExistence type="predicted"/>
<sequence length="700" mass="80130">MSHSFRLLLPATTKQDRGPPVGSQQKRKIRAQACEACRLYKTKCSGERPTCAACLTRMATCRYVESEARQAKRKYEDLRKKQSTHEELLSLMRMLPEQDALDLFRRVRAGEDAGSILSYTRDGDLLLQMRLIPETRLSYELPYSRDFPARLLVSESPYLNSTIYEVASQRAPYSEISEVTATEPQRRILPGIDSLVYQSQYVKPYHAAAFVEPRLNAARPSEWTTVCKDDALLRDLLAAYFMHEYHLFPAFHKDYFLEDMATAQSDRRRMSCCSALLVNATLAYACCCYKKLPNRFKYWEPEGLGYRFLAEARRIWELQTINGRNRTLTSIQAALMINIVHNLFGLDKLGNLYGLQALAIAREMLLFDGNADDTCERVRHAKNFTAWCLFNTDSISYLNWQFFRPPFLSEAPKFRLPDPSVEATWYGEIWTRYPLSPTLSQAHFGHYFTAISHFRVILGELCHASFGKNSKLPAQQAMIFVRRLLEWFQTLPTVLKPMHIVLPAHFLMHLDYHIVLMTICQPFTHDQWDDRLEPRNIVLAAERDINVLLRLYYYRHGFVGADSWLTAPLAKIGFSSLHSINDQTSPEDLEYLRSSLFLALSGLREQGRNYYISKTVYHIIKNQVRPEEAGLLLGSEDPQSVADENPGLIGEVQSAWVPRIIDISDDPVAQELSDLAKQFLTLKDGGQDDDGSVHGSSLSA</sequence>
<gene>
    <name evidence="1" type="ORF">BU25DRAFT_347202</name>
</gene>
<keyword evidence="2" id="KW-1185">Reference proteome</keyword>
<comment type="caution">
    <text evidence="1">The sequence shown here is derived from an EMBL/GenBank/DDBJ whole genome shotgun (WGS) entry which is preliminary data.</text>
</comment>